<keyword evidence="1" id="KW-0472">Membrane</keyword>
<sequence>MFGRITGYLAVLLLTVYMYFMYNDTVISGILIFILFYPLCSAFCLLSVRNSIVPDLERVPAMGESGRPVKADIVLENRSRIFSIRYENTVSLKYSFDKKKRKNRYRGVLGPGEHEDCWCRFETDVCGAVELELESVRIYDPLGIFYIRKRIRRKTRVKIMPEFRLMPLEITKKTRDFQADAPEYSDKKKGNDPSELYQVREYRIQDSLKDIHWKMSAKEDQIMIKERGFPLGCAVLIWIDFPEKEKSAEGFSALLDTAASLSITLVEYKCIHMAAWYDEKEMQVVRRRIRDEESACEFIWELMDLQPYRDGEKAEICRKEAFRGQEFSSVVTLDGNGMVKKDGSVQEFLRL</sequence>
<reference evidence="2" key="1">
    <citation type="journal article" date="2021" name="PeerJ">
        <title>Extensive microbial diversity within the chicken gut microbiome revealed by metagenomics and culture.</title>
        <authorList>
            <person name="Gilroy R."/>
            <person name="Ravi A."/>
            <person name="Getino M."/>
            <person name="Pursley I."/>
            <person name="Horton D.L."/>
            <person name="Alikhan N.F."/>
            <person name="Baker D."/>
            <person name="Gharbi K."/>
            <person name="Hall N."/>
            <person name="Watson M."/>
            <person name="Adriaenssens E.M."/>
            <person name="Foster-Nyarko E."/>
            <person name="Jarju S."/>
            <person name="Secka A."/>
            <person name="Antonio M."/>
            <person name="Oren A."/>
            <person name="Chaudhuri R.R."/>
            <person name="La Ragione R."/>
            <person name="Hildebrand F."/>
            <person name="Pallen M.J."/>
        </authorList>
    </citation>
    <scope>NUCLEOTIDE SEQUENCE</scope>
    <source>
        <strain evidence="2">CHK196-3914</strain>
    </source>
</reference>
<keyword evidence="1" id="KW-1133">Transmembrane helix</keyword>
<accession>A0A9D2K2J8</accession>
<evidence type="ECO:0000313" key="2">
    <source>
        <dbReference type="EMBL" id="HIZ74784.1"/>
    </source>
</evidence>
<organism evidence="2 3">
    <name type="scientific">Candidatus Mediterraneibacter stercoravium</name>
    <dbReference type="NCBI Taxonomy" id="2838685"/>
    <lineage>
        <taxon>Bacteria</taxon>
        <taxon>Bacillati</taxon>
        <taxon>Bacillota</taxon>
        <taxon>Clostridia</taxon>
        <taxon>Lachnospirales</taxon>
        <taxon>Lachnospiraceae</taxon>
        <taxon>Mediterraneibacter</taxon>
    </lineage>
</organism>
<feature type="transmembrane region" description="Helical" evidence="1">
    <location>
        <begin position="5"/>
        <end position="22"/>
    </location>
</feature>
<evidence type="ECO:0000313" key="3">
    <source>
        <dbReference type="Proteomes" id="UP000824116"/>
    </source>
</evidence>
<keyword evidence="1" id="KW-0812">Transmembrane</keyword>
<dbReference type="PANTHER" id="PTHR34351:SF1">
    <property type="entry name" value="SLR1927 PROTEIN"/>
    <property type="match status" value="1"/>
</dbReference>
<gene>
    <name evidence="2" type="ORF">H9723_06035</name>
</gene>
<reference evidence="2" key="2">
    <citation type="submission" date="2021-04" db="EMBL/GenBank/DDBJ databases">
        <authorList>
            <person name="Gilroy R."/>
        </authorList>
    </citation>
    <scope>NUCLEOTIDE SEQUENCE</scope>
    <source>
        <strain evidence="2">CHK196-3914</strain>
    </source>
</reference>
<feature type="transmembrane region" description="Helical" evidence="1">
    <location>
        <begin position="28"/>
        <end position="48"/>
    </location>
</feature>
<protein>
    <submittedName>
        <fullName evidence="2">DUF58 domain-containing protein</fullName>
    </submittedName>
</protein>
<comment type="caution">
    <text evidence="2">The sequence shown here is derived from an EMBL/GenBank/DDBJ whole genome shotgun (WGS) entry which is preliminary data.</text>
</comment>
<evidence type="ECO:0000256" key="1">
    <source>
        <dbReference type="SAM" id="Phobius"/>
    </source>
</evidence>
<dbReference type="EMBL" id="DXAY01000142">
    <property type="protein sequence ID" value="HIZ74784.1"/>
    <property type="molecule type" value="Genomic_DNA"/>
</dbReference>
<dbReference type="Proteomes" id="UP000824116">
    <property type="component" value="Unassembled WGS sequence"/>
</dbReference>
<dbReference type="PANTHER" id="PTHR34351">
    <property type="entry name" value="SLR1927 PROTEIN-RELATED"/>
    <property type="match status" value="1"/>
</dbReference>
<name>A0A9D2K2J8_9FIRM</name>
<proteinExistence type="predicted"/>
<dbReference type="AlphaFoldDB" id="A0A9D2K2J8"/>